<dbReference type="InterPro" id="IPR022830">
    <property type="entry name" value="Indigdn_synthA-like"/>
</dbReference>
<name>A0A4P9VJA9_9GAMM</name>
<evidence type="ECO:0000313" key="8">
    <source>
        <dbReference type="Proteomes" id="UP000257039"/>
    </source>
</evidence>
<organism evidence="7 8">
    <name type="scientific">Zooshikella ganghwensis</name>
    <dbReference type="NCBI Taxonomy" id="202772"/>
    <lineage>
        <taxon>Bacteria</taxon>
        <taxon>Pseudomonadati</taxon>
        <taxon>Pseudomonadota</taxon>
        <taxon>Gammaproteobacteria</taxon>
        <taxon>Oceanospirillales</taxon>
        <taxon>Zooshikellaceae</taxon>
        <taxon>Zooshikella</taxon>
    </lineage>
</organism>
<evidence type="ECO:0000313" key="7">
    <source>
        <dbReference type="EMBL" id="RDH42569.1"/>
    </source>
</evidence>
<dbReference type="InterPro" id="IPR007342">
    <property type="entry name" value="PsuG"/>
</dbReference>
<keyword evidence="4 6" id="KW-0456">Lyase</keyword>
<dbReference type="EC" id="4.2.1.70" evidence="6"/>
<protein>
    <recommendedName>
        <fullName evidence="6">Pseudouridine-5'-phosphate glycosidase</fullName>
        <shortName evidence="6">PsiMP glycosidase</shortName>
        <ecNumber evidence="6">4.2.1.70</ecNumber>
    </recommendedName>
</protein>
<comment type="similarity">
    <text evidence="6">Belongs to the pseudouridine-5'-phosphate glycosidase family.</text>
</comment>
<reference evidence="7 8" key="1">
    <citation type="submission" date="2017-04" db="EMBL/GenBank/DDBJ databases">
        <title>Draft genome sequence of Zooshikella ganghwensis VG4 isolated from Red Sea sediments.</title>
        <authorList>
            <person name="Rehman Z."/>
            <person name="Alam I."/>
            <person name="Kamau A."/>
            <person name="Bajic V."/>
            <person name="Leiknes T."/>
        </authorList>
    </citation>
    <scope>NUCLEOTIDE SEQUENCE [LARGE SCALE GENOMIC DNA]</scope>
    <source>
        <strain evidence="7 8">VG4</strain>
    </source>
</reference>
<dbReference type="SUPFAM" id="SSF110581">
    <property type="entry name" value="Indigoidine synthase A-like"/>
    <property type="match status" value="1"/>
</dbReference>
<dbReference type="PANTHER" id="PTHR42909:SF1">
    <property type="entry name" value="CARBOHYDRATE KINASE PFKB DOMAIN-CONTAINING PROTEIN"/>
    <property type="match status" value="1"/>
</dbReference>
<evidence type="ECO:0000256" key="1">
    <source>
        <dbReference type="ARBA" id="ARBA00022723"/>
    </source>
</evidence>
<comment type="catalytic activity">
    <reaction evidence="6">
        <text>D-ribose 5-phosphate + uracil = psi-UMP + H2O</text>
        <dbReference type="Rhea" id="RHEA:18337"/>
        <dbReference type="ChEBI" id="CHEBI:15377"/>
        <dbReference type="ChEBI" id="CHEBI:17568"/>
        <dbReference type="ChEBI" id="CHEBI:58380"/>
        <dbReference type="ChEBI" id="CHEBI:78346"/>
        <dbReference type="EC" id="4.2.1.70"/>
    </reaction>
</comment>
<accession>A0A4P9VJA9</accession>
<dbReference type="Proteomes" id="UP000257039">
    <property type="component" value="Unassembled WGS sequence"/>
</dbReference>
<comment type="caution">
    <text evidence="7">The sequence shown here is derived from an EMBL/GenBank/DDBJ whole genome shotgun (WGS) entry which is preliminary data.</text>
</comment>
<sequence length="319" mass="34059">MTVIKHYKGITLVYCDEVADALDTQKPVVALESNVITHGLAYPDNITTAKKVEAAVRAGGSIPATIGIEDGRILIGMTDTNMERFAATGKIPKVSSRDLPVILAQKGMGATTVASSLVAAEIAGIPFFASAGIGGVHRGAEKTMDISSDLIQFTRSKVAVVCAGAKNILDLNLTMEFLETHCVPIISYQFDDFPAFYCRTSGIRSPHRLDEEVDIAQAIELHWALGNHSSILITSPTKKENAIDSQEVNGAIDQAIFNAEKDGISGNSITKYIMHAVDRVTAGKSARANMAVLINTAEVAGRLAAAHAQFRREEVPPTI</sequence>
<comment type="subunit">
    <text evidence="6">Homotrimer.</text>
</comment>
<feature type="binding site" evidence="6">
    <location>
        <position position="93"/>
    </location>
    <ligand>
        <name>substrate</name>
    </ligand>
</feature>
<dbReference type="Pfam" id="PF04227">
    <property type="entry name" value="Indigoidine_A"/>
    <property type="match status" value="1"/>
</dbReference>
<feature type="binding site" evidence="6">
    <location>
        <position position="145"/>
    </location>
    <ligand>
        <name>Mn(2+)</name>
        <dbReference type="ChEBI" id="CHEBI:29035"/>
    </ligand>
</feature>
<feature type="binding site" evidence="6">
    <location>
        <begin position="147"/>
        <end position="149"/>
    </location>
    <ligand>
        <name>substrate</name>
    </ligand>
</feature>
<evidence type="ECO:0000256" key="3">
    <source>
        <dbReference type="ARBA" id="ARBA00023211"/>
    </source>
</evidence>
<keyword evidence="5 6" id="KW-0326">Glycosidase</keyword>
<comment type="cofactor">
    <cofactor evidence="6">
        <name>Mn(2+)</name>
        <dbReference type="ChEBI" id="CHEBI:29035"/>
    </cofactor>
    <text evidence="6">Binds 1 Mn(2+) ion per subunit.</text>
</comment>
<dbReference type="GO" id="GO:0046872">
    <property type="term" value="F:metal ion binding"/>
    <property type="evidence" value="ECO:0007669"/>
    <property type="project" value="UniProtKB-KW"/>
</dbReference>
<dbReference type="Gene3D" id="3.40.1790.10">
    <property type="entry name" value="Indigoidine synthase domain"/>
    <property type="match status" value="1"/>
</dbReference>
<dbReference type="PANTHER" id="PTHR42909">
    <property type="entry name" value="ZGC:136858"/>
    <property type="match status" value="1"/>
</dbReference>
<keyword evidence="2 6" id="KW-0378">Hydrolase</keyword>
<feature type="active site" description="Proton donor" evidence="6">
    <location>
        <position position="32"/>
    </location>
</feature>
<keyword evidence="1 6" id="KW-0479">Metal-binding</keyword>
<proteinExistence type="inferred from homology"/>
<keyword evidence="3 6" id="KW-0464">Manganese</keyword>
<dbReference type="GO" id="GO:0046113">
    <property type="term" value="P:nucleobase catabolic process"/>
    <property type="evidence" value="ECO:0007669"/>
    <property type="project" value="UniProtKB-UniRule"/>
</dbReference>
<dbReference type="GO" id="GO:0005737">
    <property type="term" value="C:cytoplasm"/>
    <property type="evidence" value="ECO:0007669"/>
    <property type="project" value="TreeGrafter"/>
</dbReference>
<dbReference type="HAMAP" id="MF_01876">
    <property type="entry name" value="PsiMP_glycosidase"/>
    <property type="match status" value="1"/>
</dbReference>
<gene>
    <name evidence="6" type="primary">psuG</name>
    <name evidence="7" type="ORF">B9G39_03410</name>
</gene>
<dbReference type="GO" id="GO:0004730">
    <property type="term" value="F:pseudouridylate synthase activity"/>
    <property type="evidence" value="ECO:0007669"/>
    <property type="project" value="UniProtKB-UniRule"/>
</dbReference>
<keyword evidence="8" id="KW-1185">Reference proteome</keyword>
<dbReference type="EMBL" id="NDXW01000001">
    <property type="protein sequence ID" value="RDH42569.1"/>
    <property type="molecule type" value="Genomic_DNA"/>
</dbReference>
<feature type="active site" description="Nucleophile" evidence="6">
    <location>
        <position position="166"/>
    </location>
</feature>
<evidence type="ECO:0000256" key="2">
    <source>
        <dbReference type="ARBA" id="ARBA00022801"/>
    </source>
</evidence>
<evidence type="ECO:0000256" key="6">
    <source>
        <dbReference type="HAMAP-Rule" id="MF_01876"/>
    </source>
</evidence>
<evidence type="ECO:0000256" key="5">
    <source>
        <dbReference type="ARBA" id="ARBA00023295"/>
    </source>
</evidence>
<dbReference type="AlphaFoldDB" id="A0A4P9VJA9"/>
<comment type="function">
    <text evidence="6">Catalyzes the reversible cleavage of pseudouridine 5'-phosphate (PsiMP) to ribose 5-phosphate and uracil. Functions biologically in the cleavage direction, as part of a pseudouridine degradation pathway.</text>
</comment>
<evidence type="ECO:0000256" key="4">
    <source>
        <dbReference type="ARBA" id="ARBA00023239"/>
    </source>
</evidence>
<dbReference type="GO" id="GO:0016798">
    <property type="term" value="F:hydrolase activity, acting on glycosyl bonds"/>
    <property type="evidence" value="ECO:0007669"/>
    <property type="project" value="UniProtKB-KW"/>
</dbReference>
<feature type="binding site" evidence="6">
    <location>
        <position position="113"/>
    </location>
    <ligand>
        <name>substrate</name>
    </ligand>
</feature>